<sequence length="133" mass="15533">MLAISDDQNEIQESADVNILAVNAAQQAAKFAKRGQFREAQAYACNQKKLIKKHMKTEQDKTSYTNWKHAMNDMYDQLHEQNNLEEQIVYERVKKPVKVTEQKRKRKAFNSKISDAMSNNMHHALQFNSMNLM</sequence>
<organism evidence="1">
    <name type="scientific">Euplotes harpa</name>
    <dbReference type="NCBI Taxonomy" id="151035"/>
    <lineage>
        <taxon>Eukaryota</taxon>
        <taxon>Sar</taxon>
        <taxon>Alveolata</taxon>
        <taxon>Ciliophora</taxon>
        <taxon>Intramacronucleata</taxon>
        <taxon>Spirotrichea</taxon>
        <taxon>Hypotrichia</taxon>
        <taxon>Euplotida</taxon>
        <taxon>Euplotidae</taxon>
        <taxon>Euplotes</taxon>
    </lineage>
</organism>
<proteinExistence type="predicted"/>
<reference evidence="1" key="1">
    <citation type="submission" date="2021-01" db="EMBL/GenBank/DDBJ databases">
        <authorList>
            <person name="Corre E."/>
            <person name="Pelletier E."/>
            <person name="Niang G."/>
            <person name="Scheremetjew M."/>
            <person name="Finn R."/>
            <person name="Kale V."/>
            <person name="Holt S."/>
            <person name="Cochrane G."/>
            <person name="Meng A."/>
            <person name="Brown T."/>
            <person name="Cohen L."/>
        </authorList>
    </citation>
    <scope>NUCLEOTIDE SEQUENCE</scope>
    <source>
        <strain evidence="1">FSP1.4</strain>
    </source>
</reference>
<accession>A0A7S3NC32</accession>
<dbReference type="AlphaFoldDB" id="A0A7S3NC32"/>
<evidence type="ECO:0000313" key="1">
    <source>
        <dbReference type="EMBL" id="CAE0350243.1"/>
    </source>
</evidence>
<protein>
    <submittedName>
        <fullName evidence="1">Uncharacterized protein</fullName>
    </submittedName>
</protein>
<gene>
    <name evidence="1" type="ORF">EHAR0213_LOCUS9156</name>
</gene>
<name>A0A7S3NC32_9SPIT</name>
<dbReference type="EMBL" id="HBII01022031">
    <property type="protein sequence ID" value="CAE0350243.1"/>
    <property type="molecule type" value="Transcribed_RNA"/>
</dbReference>